<feature type="domain" description="Guanylate cyclase" evidence="1">
    <location>
        <begin position="219"/>
        <end position="354"/>
    </location>
</feature>
<keyword evidence="3" id="KW-1185">Reference proteome</keyword>
<proteinExistence type="predicted"/>
<dbReference type="PANTHER" id="PTHR43081">
    <property type="entry name" value="ADENYLATE CYCLASE, TERMINAL-DIFFERENTIATION SPECIFIC-RELATED"/>
    <property type="match status" value="1"/>
</dbReference>
<accession>A0ABV8E9P1</accession>
<evidence type="ECO:0000313" key="2">
    <source>
        <dbReference type="EMBL" id="MFC3969083.1"/>
    </source>
</evidence>
<dbReference type="InterPro" id="IPR001054">
    <property type="entry name" value="A/G_cyclase"/>
</dbReference>
<sequence>MAMTTAHVSSIFMDKVADWLTRTALSGASLEQIVRGFCERIAAAGLPVIRVHLSFAMLHPLYDALGFTWRQQSGLEIEGYRHDNGNNDVFLKSPYFQLLSNGLDYLRRKIPADGPVEFPVFEDLRRENVTDYIAFMQPFGDDSVQGMMGSWSTDAPGGFTEEMVGALMRLQNYLAVAAKMAVLDKLASNMLTTYLGMDAGQRVLKGQVRRGDGETIRAALVMGDMRESTSLADKESRQDYIDTLNAFFDALAAPFNRNGGQILSFLGDGFLAVYPCDRHREPSREAAQAAMSAVRQAQIRMEDLNAGRRKTGLHPISFGLGLHIGNVMFGNVGLRDRLTFSAFGSAVNEVVRLQELTKKHECDVIASEAFADYCESEWINLGDRKLRGVRQKVTIMKPAPATEALRRDDVVADLRHQALSEAERLILLHRDAAAGKPDKRAPRLLDKFLQ</sequence>
<reference evidence="3" key="1">
    <citation type="journal article" date="2019" name="Int. J. Syst. Evol. Microbiol.">
        <title>The Global Catalogue of Microorganisms (GCM) 10K type strain sequencing project: providing services to taxonomists for standard genome sequencing and annotation.</title>
        <authorList>
            <consortium name="The Broad Institute Genomics Platform"/>
            <consortium name="The Broad Institute Genome Sequencing Center for Infectious Disease"/>
            <person name="Wu L."/>
            <person name="Ma J."/>
        </authorList>
    </citation>
    <scope>NUCLEOTIDE SEQUENCE [LARGE SCALE GENOMIC DNA]</scope>
    <source>
        <strain evidence="3">TBRC 5781</strain>
    </source>
</reference>
<dbReference type="CDD" id="cd07302">
    <property type="entry name" value="CHD"/>
    <property type="match status" value="1"/>
</dbReference>
<evidence type="ECO:0000259" key="1">
    <source>
        <dbReference type="PROSITE" id="PS50125"/>
    </source>
</evidence>
<dbReference type="PROSITE" id="PS50125">
    <property type="entry name" value="GUANYLATE_CYCLASE_2"/>
    <property type="match status" value="1"/>
</dbReference>
<organism evidence="2 3">
    <name type="scientific">Rhizobium lemnae</name>
    <dbReference type="NCBI Taxonomy" id="1214924"/>
    <lineage>
        <taxon>Bacteria</taxon>
        <taxon>Pseudomonadati</taxon>
        <taxon>Pseudomonadota</taxon>
        <taxon>Alphaproteobacteria</taxon>
        <taxon>Hyphomicrobiales</taxon>
        <taxon>Rhizobiaceae</taxon>
        <taxon>Rhizobium/Agrobacterium group</taxon>
        <taxon>Rhizobium</taxon>
    </lineage>
</organism>
<dbReference type="Gene3D" id="3.30.70.1230">
    <property type="entry name" value="Nucleotide cyclase"/>
    <property type="match status" value="1"/>
</dbReference>
<name>A0ABV8E9P1_9HYPH</name>
<protein>
    <submittedName>
        <fullName evidence="2">Adenylate/guanylate cyclase domain-containing protein</fullName>
    </submittedName>
</protein>
<dbReference type="RefSeq" id="WP_377307266.1">
    <property type="nucleotide sequence ID" value="NZ_JALJQZ010000001.1"/>
</dbReference>
<dbReference type="SUPFAM" id="SSF55073">
    <property type="entry name" value="Nucleotide cyclase"/>
    <property type="match status" value="1"/>
</dbReference>
<dbReference type="EMBL" id="JBHSBD010000052">
    <property type="protein sequence ID" value="MFC3969083.1"/>
    <property type="molecule type" value="Genomic_DNA"/>
</dbReference>
<dbReference type="InterPro" id="IPR050697">
    <property type="entry name" value="Adenylyl/Guanylyl_Cyclase_3/4"/>
</dbReference>
<dbReference type="InterPro" id="IPR029787">
    <property type="entry name" value="Nucleotide_cyclase"/>
</dbReference>
<evidence type="ECO:0000313" key="3">
    <source>
        <dbReference type="Proteomes" id="UP001595697"/>
    </source>
</evidence>
<gene>
    <name evidence="2" type="ORF">ACFOVS_13255</name>
</gene>
<dbReference type="Proteomes" id="UP001595697">
    <property type="component" value="Unassembled WGS sequence"/>
</dbReference>
<comment type="caution">
    <text evidence="2">The sequence shown here is derived from an EMBL/GenBank/DDBJ whole genome shotgun (WGS) entry which is preliminary data.</text>
</comment>
<dbReference type="Pfam" id="PF00211">
    <property type="entry name" value="Guanylate_cyc"/>
    <property type="match status" value="1"/>
</dbReference>
<dbReference type="PANTHER" id="PTHR43081:SF11">
    <property type="entry name" value="BLR2264 PROTEIN"/>
    <property type="match status" value="1"/>
</dbReference>